<dbReference type="AlphaFoldDB" id="A0A2T5IVJ5"/>
<proteinExistence type="predicted"/>
<gene>
    <name evidence="2" type="ORF">C8N29_1157</name>
</gene>
<name>A0A2T5IVJ5_9GAMM</name>
<dbReference type="InterPro" id="IPR013024">
    <property type="entry name" value="GGCT-like"/>
</dbReference>
<dbReference type="GO" id="GO:0016740">
    <property type="term" value="F:transferase activity"/>
    <property type="evidence" value="ECO:0007669"/>
    <property type="project" value="UniProtKB-KW"/>
</dbReference>
<dbReference type="CDD" id="cd06661">
    <property type="entry name" value="GGCT_like"/>
    <property type="match status" value="1"/>
</dbReference>
<evidence type="ECO:0000313" key="2">
    <source>
        <dbReference type="EMBL" id="PTQ87922.1"/>
    </source>
</evidence>
<feature type="domain" description="Gamma-glutamylcyclotransferase AIG2-like" evidence="1">
    <location>
        <begin position="4"/>
        <end position="102"/>
    </location>
</feature>
<comment type="caution">
    <text evidence="2">The sequence shown here is derived from an EMBL/GenBank/DDBJ whole genome shotgun (WGS) entry which is preliminary data.</text>
</comment>
<dbReference type="SUPFAM" id="SSF110857">
    <property type="entry name" value="Gamma-glutamyl cyclotransferase-like"/>
    <property type="match status" value="1"/>
</dbReference>
<dbReference type="InterPro" id="IPR036568">
    <property type="entry name" value="GGCT-like_sf"/>
</dbReference>
<dbReference type="InterPro" id="IPR009288">
    <property type="entry name" value="AIG2-like_dom"/>
</dbReference>
<evidence type="ECO:0000313" key="3">
    <source>
        <dbReference type="Proteomes" id="UP000244223"/>
    </source>
</evidence>
<keyword evidence="3" id="KW-1185">Reference proteome</keyword>
<dbReference type="Pfam" id="PF06094">
    <property type="entry name" value="GGACT"/>
    <property type="match status" value="1"/>
</dbReference>
<protein>
    <submittedName>
        <fullName evidence="2">Gamma-glutamyl AIG2-like cyclotransferase</fullName>
    </submittedName>
</protein>
<keyword evidence="2" id="KW-0808">Transferase</keyword>
<organism evidence="2 3">
    <name type="scientific">Agitococcus lubricus</name>
    <dbReference type="NCBI Taxonomy" id="1077255"/>
    <lineage>
        <taxon>Bacteria</taxon>
        <taxon>Pseudomonadati</taxon>
        <taxon>Pseudomonadota</taxon>
        <taxon>Gammaproteobacteria</taxon>
        <taxon>Moraxellales</taxon>
        <taxon>Moraxellaceae</taxon>
        <taxon>Agitococcus</taxon>
    </lineage>
</organism>
<sequence>MADWLAGQAHYIGAGQLKGCLYQVSYYPALVVGEDWVQGDIYACTTEIWSTLDTFEEALGENPEYERRLTPILLATGQWLSAWTYWYTRSTQELTRLKAGVWPPHPE</sequence>
<dbReference type="Proteomes" id="UP000244223">
    <property type="component" value="Unassembled WGS sequence"/>
</dbReference>
<dbReference type="EMBL" id="QAON01000015">
    <property type="protein sequence ID" value="PTQ87922.1"/>
    <property type="molecule type" value="Genomic_DNA"/>
</dbReference>
<evidence type="ECO:0000259" key="1">
    <source>
        <dbReference type="Pfam" id="PF06094"/>
    </source>
</evidence>
<dbReference type="Gene3D" id="3.10.490.10">
    <property type="entry name" value="Gamma-glutamyl cyclotransferase-like"/>
    <property type="match status" value="1"/>
</dbReference>
<reference evidence="2 3" key="1">
    <citation type="submission" date="2018-04" db="EMBL/GenBank/DDBJ databases">
        <title>Genomic Encyclopedia of Archaeal and Bacterial Type Strains, Phase II (KMG-II): from individual species to whole genera.</title>
        <authorList>
            <person name="Goeker M."/>
        </authorList>
    </citation>
    <scope>NUCLEOTIDE SEQUENCE [LARGE SCALE GENOMIC DNA]</scope>
    <source>
        <strain evidence="2 3">DSM 5822</strain>
    </source>
</reference>
<accession>A0A2T5IVJ5</accession>